<dbReference type="PROSITE" id="PS50041">
    <property type="entry name" value="C_TYPE_LECTIN_2"/>
    <property type="match status" value="1"/>
</dbReference>
<dbReference type="InterPro" id="IPR016186">
    <property type="entry name" value="C-type_lectin-like/link_sf"/>
</dbReference>
<dbReference type="Proteomes" id="UP000221080">
    <property type="component" value="Chromosome 13"/>
</dbReference>
<reference evidence="5" key="2">
    <citation type="submission" date="2025-08" db="UniProtKB">
        <authorList>
            <consortium name="RefSeq"/>
        </authorList>
    </citation>
    <scope>IDENTIFICATION</scope>
    <source>
        <tissue evidence="5">Blood</tissue>
    </source>
</reference>
<reference evidence="4" key="1">
    <citation type="journal article" date="2016" name="Nat. Commun.">
        <title>The channel catfish genome sequence provides insights into the evolution of scale formation in teleosts.</title>
        <authorList>
            <person name="Liu Z."/>
            <person name="Liu S."/>
            <person name="Yao J."/>
            <person name="Bao L."/>
            <person name="Zhang J."/>
            <person name="Li Y."/>
            <person name="Jiang C."/>
            <person name="Sun L."/>
            <person name="Wang R."/>
            <person name="Zhang Y."/>
            <person name="Zhou T."/>
            <person name="Zeng Q."/>
            <person name="Fu Q."/>
            <person name="Gao S."/>
            <person name="Li N."/>
            <person name="Koren S."/>
            <person name="Jiang Y."/>
            <person name="Zimin A."/>
            <person name="Xu P."/>
            <person name="Phillippy A.M."/>
            <person name="Geng X."/>
            <person name="Song L."/>
            <person name="Sun F."/>
            <person name="Li C."/>
            <person name="Wang X."/>
            <person name="Chen A."/>
            <person name="Jin Y."/>
            <person name="Yuan Z."/>
            <person name="Yang Y."/>
            <person name="Tan S."/>
            <person name="Peatman E."/>
            <person name="Lu J."/>
            <person name="Qin Z."/>
            <person name="Dunham R."/>
            <person name="Li Z."/>
            <person name="Sonstegard T."/>
            <person name="Feng J."/>
            <person name="Danzmann R.G."/>
            <person name="Schroeder S."/>
            <person name="Scheffler B."/>
            <person name="Duke M.V."/>
            <person name="Ballard L."/>
            <person name="Kucuktas H."/>
            <person name="Kaltenboeck L."/>
            <person name="Liu H."/>
            <person name="Armbruster J."/>
            <person name="Xie Y."/>
            <person name="Kirby M.L."/>
            <person name="Tian Y."/>
            <person name="Flanagan M.E."/>
            <person name="Mu W."/>
            <person name="Waldbieser G.C."/>
        </authorList>
    </citation>
    <scope>NUCLEOTIDE SEQUENCE [LARGE SCALE GENOMIC DNA]</scope>
    <source>
        <strain evidence="4">SDA103</strain>
    </source>
</reference>
<accession>A0A2D0S7F6</accession>
<evidence type="ECO:0000256" key="2">
    <source>
        <dbReference type="SAM" id="Phobius"/>
    </source>
</evidence>
<evidence type="ECO:0000259" key="3">
    <source>
        <dbReference type="PROSITE" id="PS50041"/>
    </source>
</evidence>
<dbReference type="GeneID" id="108273733"/>
<name>A0A2D0S7F6_ICTPU</name>
<evidence type="ECO:0000313" key="4">
    <source>
        <dbReference type="Proteomes" id="UP000221080"/>
    </source>
</evidence>
<keyword evidence="4" id="KW-1185">Reference proteome</keyword>
<dbReference type="OrthoDB" id="6133475at2759"/>
<dbReference type="GO" id="GO:0005886">
    <property type="term" value="C:plasma membrane"/>
    <property type="evidence" value="ECO:0007669"/>
    <property type="project" value="TreeGrafter"/>
</dbReference>
<keyword evidence="1" id="KW-0430">Lectin</keyword>
<dbReference type="GO" id="GO:0030246">
    <property type="term" value="F:carbohydrate binding"/>
    <property type="evidence" value="ECO:0007669"/>
    <property type="project" value="UniProtKB-KW"/>
</dbReference>
<keyword evidence="2" id="KW-0812">Transmembrane</keyword>
<protein>
    <submittedName>
        <fullName evidence="5">C-type lectin domain family 4 member M</fullName>
    </submittedName>
</protein>
<dbReference type="KEGG" id="ipu:108273733"/>
<keyword evidence="2" id="KW-1133">Transmembrane helix</keyword>
<gene>
    <name evidence="5" type="primary">LOC108273733</name>
</gene>
<keyword evidence="2" id="KW-0472">Membrane</keyword>
<evidence type="ECO:0000313" key="5">
    <source>
        <dbReference type="RefSeq" id="XP_017338674.1"/>
    </source>
</evidence>
<feature type="transmembrane region" description="Helical" evidence="2">
    <location>
        <begin position="24"/>
        <end position="50"/>
    </location>
</feature>
<sequence length="234" mass="26680">MEVRPGTQEHPDKEYKLGKGSVRLWMHLALLFITIVAVKGLLITTATFLLRVNAGESGDLKTNPVCVSDKSRDGEKSQLHAEIQRLTVLLHNITTDPRCQLCPKRWHMFKGHCYFISAGLEEDRKWAESLEYCVQHNASLAIIQHEAEMEFIVNQLSRFSETPFLWLGLTDAQVEGVWAWQDGTLLQNHRFIKVQWDSEHRDCADLRGDGSVFACDCESYGPWLCAKPMEPPVI</sequence>
<dbReference type="Pfam" id="PF00059">
    <property type="entry name" value="Lectin_C"/>
    <property type="match status" value="1"/>
</dbReference>
<dbReference type="InterPro" id="IPR016187">
    <property type="entry name" value="CTDL_fold"/>
</dbReference>
<dbReference type="InterPro" id="IPR051379">
    <property type="entry name" value="C-type_Lectin_Receptor_IMM"/>
</dbReference>
<proteinExistence type="predicted"/>
<organism evidence="4 5">
    <name type="scientific">Ictalurus punctatus</name>
    <name type="common">Channel catfish</name>
    <name type="synonym">Silurus punctatus</name>
    <dbReference type="NCBI Taxonomy" id="7998"/>
    <lineage>
        <taxon>Eukaryota</taxon>
        <taxon>Metazoa</taxon>
        <taxon>Chordata</taxon>
        <taxon>Craniata</taxon>
        <taxon>Vertebrata</taxon>
        <taxon>Euteleostomi</taxon>
        <taxon>Actinopterygii</taxon>
        <taxon>Neopterygii</taxon>
        <taxon>Teleostei</taxon>
        <taxon>Ostariophysi</taxon>
        <taxon>Siluriformes</taxon>
        <taxon>Ictaluridae</taxon>
        <taxon>Ictalurus</taxon>
    </lineage>
</organism>
<dbReference type="PANTHER" id="PTHR46746:SF3">
    <property type="entry name" value="C-TYPE LECTIN DOMAIN-CONTAINING PROTEIN-RELATED"/>
    <property type="match status" value="1"/>
</dbReference>
<dbReference type="RefSeq" id="XP_017338674.1">
    <property type="nucleotide sequence ID" value="XM_017483185.3"/>
</dbReference>
<dbReference type="AlphaFoldDB" id="A0A2D0S7F6"/>
<evidence type="ECO:0000256" key="1">
    <source>
        <dbReference type="ARBA" id="ARBA00022734"/>
    </source>
</evidence>
<dbReference type="SMART" id="SM00034">
    <property type="entry name" value="CLECT"/>
    <property type="match status" value="1"/>
</dbReference>
<feature type="domain" description="C-type lectin" evidence="3">
    <location>
        <begin position="109"/>
        <end position="226"/>
    </location>
</feature>
<dbReference type="SUPFAM" id="SSF56436">
    <property type="entry name" value="C-type lectin-like"/>
    <property type="match status" value="1"/>
</dbReference>
<dbReference type="Gene3D" id="3.10.100.10">
    <property type="entry name" value="Mannose-Binding Protein A, subunit A"/>
    <property type="match status" value="1"/>
</dbReference>
<dbReference type="InterPro" id="IPR001304">
    <property type="entry name" value="C-type_lectin-like"/>
</dbReference>
<dbReference type="PANTHER" id="PTHR46746">
    <property type="entry name" value="KILLER CELL LECTIN-LIKE RECEPTOR SUBFAMILY F MEMBER 2"/>
    <property type="match status" value="1"/>
</dbReference>